<proteinExistence type="inferred from homology"/>
<dbReference type="InterPro" id="IPR051381">
    <property type="entry name" value="CREB_ATF_subfamily"/>
</dbReference>
<evidence type="ECO:0000256" key="3">
    <source>
        <dbReference type="ARBA" id="ARBA00011195"/>
    </source>
</evidence>
<dbReference type="InterPro" id="IPR046347">
    <property type="entry name" value="bZIP_sf"/>
</dbReference>
<evidence type="ECO:0000256" key="9">
    <source>
        <dbReference type="ARBA" id="ARBA00023125"/>
    </source>
</evidence>
<comment type="subunit">
    <text evidence="3">Binds DNA as a dimer.</text>
</comment>
<sequence length="400" mass="44518">MPTTDRVNEGMDIFDLLLRNTGESASCHSDQPWTVTINDNTSSQGGNADDFLNALLQESSSAPASPLWSPCTTDSGINEEALTDHTDSPHPISCSAFPEFDIHAYPKPPSVGSQTPANEKTPDIRVDLGWDSAGLHEDFGITYYLTTNQNPLLSSSHTLTVKDLLLSNLGQKVQRTPQQSLEDLNLNEDEKKLLAKEGIHLPSKLPLSKFEERVLKKIRRKIRNKRSAQESRKKKREYVDSLEGRMSACSAHNLELQRKIQDLEETNNALLEKLRRLQTLFPNSSGKTTNRTGTCMLVLLLSFSLLISSSLQPNPYSQQSQAEYTETKASSRSLLSVDETGGVSPPIVPHPSISRGFEVLRSLTEKLQAWTDLPAADHPSSHRLDHRGKDDYLSHLRRNA</sequence>
<keyword evidence="14" id="KW-0539">Nucleus</keyword>
<dbReference type="SMART" id="SM00338">
    <property type="entry name" value="BRLZ"/>
    <property type="match status" value="1"/>
</dbReference>
<evidence type="ECO:0000259" key="18">
    <source>
        <dbReference type="PROSITE" id="PS50217"/>
    </source>
</evidence>
<dbReference type="FunFam" id="1.20.5.170:FF:000042">
    <property type="entry name" value="Cyclic AMP-responsive element-binding protein 3-like protein 3"/>
    <property type="match status" value="1"/>
</dbReference>
<gene>
    <name evidence="19" type="ORF">MMEN_LOCUS7877</name>
</gene>
<dbReference type="Proteomes" id="UP000677803">
    <property type="component" value="Unassembled WGS sequence"/>
</dbReference>
<keyword evidence="6" id="KW-0735">Signal-anchor</keyword>
<organism evidence="19 20">
    <name type="scientific">Menidia menidia</name>
    <name type="common">Atlantic silverside</name>
    <dbReference type="NCBI Taxonomy" id="238744"/>
    <lineage>
        <taxon>Eukaryota</taxon>
        <taxon>Metazoa</taxon>
        <taxon>Chordata</taxon>
        <taxon>Craniata</taxon>
        <taxon>Vertebrata</taxon>
        <taxon>Euteleostomi</taxon>
        <taxon>Actinopterygii</taxon>
        <taxon>Neopterygii</taxon>
        <taxon>Teleostei</taxon>
        <taxon>Neoteleostei</taxon>
        <taxon>Acanthomorphata</taxon>
        <taxon>Ovalentaria</taxon>
        <taxon>Atherinomorphae</taxon>
        <taxon>Atheriniformes</taxon>
        <taxon>Atherinopsidae</taxon>
        <taxon>Menidiinae</taxon>
        <taxon>Menidia</taxon>
    </lineage>
</organism>
<feature type="compositionally biased region" description="Basic and acidic residues" evidence="17">
    <location>
        <begin position="379"/>
        <end position="394"/>
    </location>
</feature>
<keyword evidence="20" id="KW-1185">Reference proteome</keyword>
<keyword evidence="12" id="KW-0804">Transcription</keyword>
<comment type="similarity">
    <text evidence="2">Belongs to the bZIP family. ATF subfamily.</text>
</comment>
<evidence type="ECO:0000256" key="2">
    <source>
        <dbReference type="ARBA" id="ARBA00009050"/>
    </source>
</evidence>
<evidence type="ECO:0000256" key="6">
    <source>
        <dbReference type="ARBA" id="ARBA00022968"/>
    </source>
</evidence>
<dbReference type="GO" id="GO:0000978">
    <property type="term" value="F:RNA polymerase II cis-regulatory region sequence-specific DNA binding"/>
    <property type="evidence" value="ECO:0007669"/>
    <property type="project" value="TreeGrafter"/>
</dbReference>
<evidence type="ECO:0000256" key="11">
    <source>
        <dbReference type="ARBA" id="ARBA00023159"/>
    </source>
</evidence>
<evidence type="ECO:0000256" key="7">
    <source>
        <dbReference type="ARBA" id="ARBA00022989"/>
    </source>
</evidence>
<feature type="compositionally biased region" description="Polar residues" evidence="17">
    <location>
        <begin position="315"/>
        <end position="334"/>
    </location>
</feature>
<name>A0A8S4AV55_9TELE</name>
<evidence type="ECO:0000256" key="15">
    <source>
        <dbReference type="ARBA" id="ARBA00057520"/>
    </source>
</evidence>
<dbReference type="PROSITE" id="PS00036">
    <property type="entry name" value="BZIP_BASIC"/>
    <property type="match status" value="1"/>
</dbReference>
<comment type="function">
    <text evidence="15">Transcriptional activator. Binds the cAMP response element (CRE). Activates transcription through box-B element and CRE. Seems to function synergistically with atf6. Regulates FGF21 transcription.</text>
</comment>
<evidence type="ECO:0000256" key="10">
    <source>
        <dbReference type="ARBA" id="ARBA00023136"/>
    </source>
</evidence>
<dbReference type="GO" id="GO:0005634">
    <property type="term" value="C:nucleus"/>
    <property type="evidence" value="ECO:0007669"/>
    <property type="project" value="TreeGrafter"/>
</dbReference>
<evidence type="ECO:0000256" key="1">
    <source>
        <dbReference type="ARBA" id="ARBA00004648"/>
    </source>
</evidence>
<keyword evidence="10" id="KW-0472">Membrane</keyword>
<evidence type="ECO:0000313" key="20">
    <source>
        <dbReference type="Proteomes" id="UP000677803"/>
    </source>
</evidence>
<reference evidence="19" key="1">
    <citation type="submission" date="2021-05" db="EMBL/GenBank/DDBJ databases">
        <authorList>
            <person name="Tigano A."/>
        </authorList>
    </citation>
    <scope>NUCLEOTIDE SEQUENCE</scope>
</reference>
<dbReference type="CDD" id="cd14689">
    <property type="entry name" value="bZIP_CREB3"/>
    <property type="match status" value="1"/>
</dbReference>
<evidence type="ECO:0000256" key="13">
    <source>
        <dbReference type="ARBA" id="ARBA00023180"/>
    </source>
</evidence>
<evidence type="ECO:0000256" key="14">
    <source>
        <dbReference type="ARBA" id="ARBA00023242"/>
    </source>
</evidence>
<evidence type="ECO:0000256" key="8">
    <source>
        <dbReference type="ARBA" id="ARBA00023015"/>
    </source>
</evidence>
<evidence type="ECO:0000256" key="16">
    <source>
        <dbReference type="SAM" id="Coils"/>
    </source>
</evidence>
<feature type="region of interest" description="Disordered" evidence="17">
    <location>
        <begin position="374"/>
        <end position="400"/>
    </location>
</feature>
<feature type="domain" description="BZIP" evidence="18">
    <location>
        <begin position="214"/>
        <end position="277"/>
    </location>
</feature>
<comment type="caution">
    <text evidence="19">The sequence shown here is derived from an EMBL/GenBank/DDBJ whole genome shotgun (WGS) entry which is preliminary data.</text>
</comment>
<dbReference type="Gene3D" id="1.20.5.170">
    <property type="match status" value="1"/>
</dbReference>
<dbReference type="Pfam" id="PF00170">
    <property type="entry name" value="bZIP_1"/>
    <property type="match status" value="1"/>
</dbReference>
<keyword evidence="11" id="KW-0010">Activator</keyword>
<accession>A0A8S4AV55</accession>
<keyword evidence="7" id="KW-1133">Transmembrane helix</keyword>
<dbReference type="SUPFAM" id="SSF57959">
    <property type="entry name" value="Leucine zipper domain"/>
    <property type="match status" value="1"/>
</dbReference>
<dbReference type="PANTHER" id="PTHR45996:SF1">
    <property type="entry name" value="CYCLIC AMP-RESPONSIVE ELEMENT-BINDING PROTEIN 3-LIKE PROTEIN 3"/>
    <property type="match status" value="1"/>
</dbReference>
<dbReference type="OrthoDB" id="674948at2759"/>
<evidence type="ECO:0000256" key="5">
    <source>
        <dbReference type="ARBA" id="ARBA00022824"/>
    </source>
</evidence>
<protein>
    <submittedName>
        <fullName evidence="19">(Atlantic silverside) hypothetical protein</fullName>
    </submittedName>
</protein>
<keyword evidence="16" id="KW-0175">Coiled coil</keyword>
<feature type="coiled-coil region" evidence="16">
    <location>
        <begin position="246"/>
        <end position="280"/>
    </location>
</feature>
<dbReference type="EMBL" id="CAJRST010007779">
    <property type="protein sequence ID" value="CAG5896824.1"/>
    <property type="molecule type" value="Genomic_DNA"/>
</dbReference>
<dbReference type="PANTHER" id="PTHR45996">
    <property type="entry name" value="AGAP001464-PB"/>
    <property type="match status" value="1"/>
</dbReference>
<dbReference type="GO" id="GO:0000981">
    <property type="term" value="F:DNA-binding transcription factor activity, RNA polymerase II-specific"/>
    <property type="evidence" value="ECO:0007669"/>
    <property type="project" value="TreeGrafter"/>
</dbReference>
<evidence type="ECO:0000256" key="4">
    <source>
        <dbReference type="ARBA" id="ARBA00022692"/>
    </source>
</evidence>
<evidence type="ECO:0000313" key="19">
    <source>
        <dbReference type="EMBL" id="CAG5896824.1"/>
    </source>
</evidence>
<evidence type="ECO:0000256" key="17">
    <source>
        <dbReference type="SAM" id="MobiDB-lite"/>
    </source>
</evidence>
<comment type="subcellular location">
    <subcellularLocation>
        <location evidence="1">Endoplasmic reticulum membrane</location>
        <topology evidence="1">Single-pass type II membrane protein</topology>
    </subcellularLocation>
</comment>
<dbReference type="InterPro" id="IPR004827">
    <property type="entry name" value="bZIP"/>
</dbReference>
<keyword evidence="5" id="KW-0256">Endoplasmic reticulum</keyword>
<dbReference type="GO" id="GO:0005789">
    <property type="term" value="C:endoplasmic reticulum membrane"/>
    <property type="evidence" value="ECO:0007669"/>
    <property type="project" value="UniProtKB-SubCell"/>
</dbReference>
<dbReference type="PROSITE" id="PS50217">
    <property type="entry name" value="BZIP"/>
    <property type="match status" value="1"/>
</dbReference>
<keyword evidence="4" id="KW-0812">Transmembrane</keyword>
<keyword evidence="8" id="KW-0805">Transcription regulation</keyword>
<keyword evidence="13" id="KW-0325">Glycoprotein</keyword>
<keyword evidence="9" id="KW-0238">DNA-binding</keyword>
<evidence type="ECO:0000256" key="12">
    <source>
        <dbReference type="ARBA" id="ARBA00023163"/>
    </source>
</evidence>
<feature type="region of interest" description="Disordered" evidence="17">
    <location>
        <begin position="315"/>
        <end position="349"/>
    </location>
</feature>
<dbReference type="AlphaFoldDB" id="A0A8S4AV55"/>